<proteinExistence type="predicted"/>
<dbReference type="RefSeq" id="WP_193994138.1">
    <property type="nucleotide sequence ID" value="NZ_JADEXP010000147.1"/>
</dbReference>
<name>A0A928ZVF9_LEPEC</name>
<dbReference type="NCBIfam" id="NF041216">
    <property type="entry name" value="CU044_2847_fam"/>
    <property type="match status" value="1"/>
</dbReference>
<protein>
    <recommendedName>
        <fullName evidence="1">Trypsin-co-occurring domain-containing protein</fullName>
    </recommendedName>
</protein>
<evidence type="ECO:0000313" key="3">
    <source>
        <dbReference type="Proteomes" id="UP000615026"/>
    </source>
</evidence>
<dbReference type="Proteomes" id="UP000615026">
    <property type="component" value="Unassembled WGS sequence"/>
</dbReference>
<organism evidence="2 3">
    <name type="scientific">Leptolyngbya cf. ectocarpi LEGE 11479</name>
    <dbReference type="NCBI Taxonomy" id="1828722"/>
    <lineage>
        <taxon>Bacteria</taxon>
        <taxon>Bacillati</taxon>
        <taxon>Cyanobacteriota</taxon>
        <taxon>Cyanophyceae</taxon>
        <taxon>Leptolyngbyales</taxon>
        <taxon>Leptolyngbyaceae</taxon>
        <taxon>Leptolyngbya group</taxon>
        <taxon>Leptolyngbya</taxon>
    </lineage>
</organism>
<dbReference type="AlphaFoldDB" id="A0A928ZVF9"/>
<sequence length="109" mass="11676">MDKKVLAEFQLEDGTKFLVEVPEPINGDAVEEVSILDEPVLKAKQTFESALDKVIPVASAAMERLKAGLTTPADGIEVKFGLNLSADAGVIFSSVGSEVSLEVTLKWDK</sequence>
<reference evidence="2" key="1">
    <citation type="submission" date="2020-10" db="EMBL/GenBank/DDBJ databases">
        <authorList>
            <person name="Castelo-Branco R."/>
            <person name="Eusebio N."/>
            <person name="Adriana R."/>
            <person name="Vieira A."/>
            <person name="Brugerolle De Fraissinette N."/>
            <person name="Rezende De Castro R."/>
            <person name="Schneider M.P."/>
            <person name="Vasconcelos V."/>
            <person name="Leao P.N."/>
        </authorList>
    </citation>
    <scope>NUCLEOTIDE SEQUENCE</scope>
    <source>
        <strain evidence="2">LEGE 11479</strain>
    </source>
</reference>
<keyword evidence="3" id="KW-1185">Reference proteome</keyword>
<gene>
    <name evidence="2" type="ORF">IQ260_16170</name>
</gene>
<dbReference type="EMBL" id="JADEXP010000147">
    <property type="protein sequence ID" value="MBE9068189.1"/>
    <property type="molecule type" value="Genomic_DNA"/>
</dbReference>
<feature type="domain" description="Trypsin-co-occurring" evidence="1">
    <location>
        <begin position="9"/>
        <end position="109"/>
    </location>
</feature>
<accession>A0A928ZVF9</accession>
<comment type="caution">
    <text evidence="2">The sequence shown here is derived from an EMBL/GenBank/DDBJ whole genome shotgun (WGS) entry which is preliminary data.</text>
</comment>
<dbReference type="InterPro" id="IPR045794">
    <property type="entry name" value="Trypco1"/>
</dbReference>
<dbReference type="Pfam" id="PF19493">
    <property type="entry name" value="Trypco1"/>
    <property type="match status" value="1"/>
</dbReference>
<evidence type="ECO:0000313" key="2">
    <source>
        <dbReference type="EMBL" id="MBE9068189.1"/>
    </source>
</evidence>
<evidence type="ECO:0000259" key="1">
    <source>
        <dbReference type="Pfam" id="PF19493"/>
    </source>
</evidence>